<evidence type="ECO:0000259" key="1">
    <source>
        <dbReference type="PROSITE" id="PS50191"/>
    </source>
</evidence>
<dbReference type="SUPFAM" id="SSF46938">
    <property type="entry name" value="CRAL/TRIO N-terminal domain"/>
    <property type="match status" value="1"/>
</dbReference>
<evidence type="ECO:0000313" key="3">
    <source>
        <dbReference type="Proteomes" id="UP000499080"/>
    </source>
</evidence>
<comment type="caution">
    <text evidence="2">The sequence shown here is derived from an EMBL/GenBank/DDBJ whole genome shotgun (WGS) entry which is preliminary data.</text>
</comment>
<dbReference type="EMBL" id="BGPR01005185">
    <property type="protein sequence ID" value="GBN07748.1"/>
    <property type="molecule type" value="Genomic_DNA"/>
</dbReference>
<name>A0A4Y2KZJ7_ARAVE</name>
<dbReference type="InterPro" id="IPR011074">
    <property type="entry name" value="CRAL/TRIO_N_dom"/>
</dbReference>
<dbReference type="SUPFAM" id="SSF52087">
    <property type="entry name" value="CRAL/TRIO domain"/>
    <property type="match status" value="1"/>
</dbReference>
<dbReference type="GO" id="GO:1902936">
    <property type="term" value="F:phosphatidylinositol bisphosphate binding"/>
    <property type="evidence" value="ECO:0007669"/>
    <property type="project" value="TreeGrafter"/>
</dbReference>
<dbReference type="PANTHER" id="PTHR10174">
    <property type="entry name" value="ALPHA-TOCOPHEROL TRANSFER PROTEIN-RELATED"/>
    <property type="match status" value="1"/>
</dbReference>
<keyword evidence="3" id="KW-1185">Reference proteome</keyword>
<dbReference type="GO" id="GO:0016020">
    <property type="term" value="C:membrane"/>
    <property type="evidence" value="ECO:0007669"/>
    <property type="project" value="TreeGrafter"/>
</dbReference>
<dbReference type="InterPro" id="IPR036865">
    <property type="entry name" value="CRAL-TRIO_dom_sf"/>
</dbReference>
<evidence type="ECO:0000313" key="2">
    <source>
        <dbReference type="EMBL" id="GBN07748.1"/>
    </source>
</evidence>
<dbReference type="InterPro" id="IPR001251">
    <property type="entry name" value="CRAL-TRIO_dom"/>
</dbReference>
<dbReference type="Proteomes" id="UP000499080">
    <property type="component" value="Unassembled WGS sequence"/>
</dbReference>
<proteinExistence type="predicted"/>
<reference evidence="2 3" key="1">
    <citation type="journal article" date="2019" name="Sci. Rep.">
        <title>Orb-weaving spider Araneus ventricosus genome elucidates the spidroin gene catalogue.</title>
        <authorList>
            <person name="Kono N."/>
            <person name="Nakamura H."/>
            <person name="Ohtoshi R."/>
            <person name="Moran D.A.P."/>
            <person name="Shinohara A."/>
            <person name="Yoshida Y."/>
            <person name="Fujiwara M."/>
            <person name="Mori M."/>
            <person name="Tomita M."/>
            <person name="Arakawa K."/>
        </authorList>
    </citation>
    <scope>NUCLEOTIDE SEQUENCE [LARGE SCALE GENOMIC DNA]</scope>
</reference>
<dbReference type="InterPro" id="IPR036273">
    <property type="entry name" value="CRAL/TRIO_N_dom_sf"/>
</dbReference>
<dbReference type="Gene3D" id="1.20.5.1200">
    <property type="entry name" value="Alpha-tocopherol transfer"/>
    <property type="match status" value="1"/>
</dbReference>
<dbReference type="Gene3D" id="1.10.8.20">
    <property type="entry name" value="N-terminal domain of phosphatidylinositol transfer protein sec14p"/>
    <property type="match status" value="1"/>
</dbReference>
<sequence length="300" mass="34532">MALLPHWLKDLTPEMIKRAEVELGETPEKRKIAMEELGQLIDDEEDFQIPTDEQFLQRFLRAKKYEVKRAFKSLKLYYSLKASFPDLLNVLPSDVEHILEKDILMVTTKRGLNAEGVLILLLGVVDDDWSVSADDLTRAAFISADIGVEAEASQICGSSVIFDLKGVTWRTLVRLSTPKILSLMAKGLQDAWPHRINGIHVVNEPRYFTYTYNIIRPMLSRKMRKRVHFHGKNLDSLHKHFPVEILPEALGGKAGKKEFKEFRENILDREKLGEKLRNFVYEGVKFPEANSELFESESYN</sequence>
<gene>
    <name evidence="2" type="primary">TTPAL_14</name>
    <name evidence="2" type="ORF">AVEN_57877_1</name>
</gene>
<dbReference type="Pfam" id="PF00650">
    <property type="entry name" value="CRAL_TRIO"/>
    <property type="match status" value="1"/>
</dbReference>
<accession>A0A4Y2KZJ7</accession>
<protein>
    <submittedName>
        <fullName evidence="2">Alpha-tocopherol transfer protein-like</fullName>
    </submittedName>
</protein>
<dbReference type="OrthoDB" id="6409633at2759"/>
<dbReference type="PRINTS" id="PR00180">
    <property type="entry name" value="CRETINALDHBP"/>
</dbReference>
<dbReference type="Gene3D" id="3.40.525.10">
    <property type="entry name" value="CRAL-TRIO lipid binding domain"/>
    <property type="match status" value="1"/>
</dbReference>
<dbReference type="SMART" id="SM00516">
    <property type="entry name" value="SEC14"/>
    <property type="match status" value="1"/>
</dbReference>
<dbReference type="PANTHER" id="PTHR10174:SF130">
    <property type="entry name" value="ALPHA-TOCOPHEROL TRANSFER PROTEIN-LIKE"/>
    <property type="match status" value="1"/>
</dbReference>
<organism evidence="2 3">
    <name type="scientific">Araneus ventricosus</name>
    <name type="common">Orbweaver spider</name>
    <name type="synonym">Epeira ventricosa</name>
    <dbReference type="NCBI Taxonomy" id="182803"/>
    <lineage>
        <taxon>Eukaryota</taxon>
        <taxon>Metazoa</taxon>
        <taxon>Ecdysozoa</taxon>
        <taxon>Arthropoda</taxon>
        <taxon>Chelicerata</taxon>
        <taxon>Arachnida</taxon>
        <taxon>Araneae</taxon>
        <taxon>Araneomorphae</taxon>
        <taxon>Entelegynae</taxon>
        <taxon>Araneoidea</taxon>
        <taxon>Araneidae</taxon>
        <taxon>Araneus</taxon>
    </lineage>
</organism>
<dbReference type="PROSITE" id="PS50191">
    <property type="entry name" value="CRAL_TRIO"/>
    <property type="match status" value="1"/>
</dbReference>
<feature type="domain" description="CRAL-TRIO" evidence="1">
    <location>
        <begin position="91"/>
        <end position="258"/>
    </location>
</feature>
<dbReference type="AlphaFoldDB" id="A0A4Y2KZJ7"/>
<dbReference type="CDD" id="cd00170">
    <property type="entry name" value="SEC14"/>
    <property type="match status" value="1"/>
</dbReference>
<dbReference type="SMART" id="SM01100">
    <property type="entry name" value="CRAL_TRIO_N"/>
    <property type="match status" value="1"/>
</dbReference>